<dbReference type="AlphaFoldDB" id="A0A2J8ACC0"/>
<feature type="region of interest" description="Disordered" evidence="6">
    <location>
        <begin position="395"/>
        <end position="464"/>
    </location>
</feature>
<dbReference type="GO" id="GO:0005524">
    <property type="term" value="F:ATP binding"/>
    <property type="evidence" value="ECO:0007669"/>
    <property type="project" value="InterPro"/>
</dbReference>
<comment type="subcellular location">
    <subcellularLocation>
        <location evidence="1">Membrane</location>
        <topology evidence="1">Multi-pass membrane protein</topology>
    </subcellularLocation>
</comment>
<sequence>MRALDRTPAAKLSAILACACLVIQAGLRSWLGAGGLPAELVAVIADPLPLLPSKDAPLTVAVTAVAIRLAAYAPRPDPLCPQPPLRVGSNGEPQTPPAAASQLASSCRIQNDCPANTFCLLPALSRLPGACAGCWQCCLFPNVYGATACSRCRCGLLGACYSGSECGAAEYCAAASAVAPAAACRSCALCRNGTQPWRGSCYASCASGAIDANGVPDDLARHYLYAAFALAEADAGVGGGGSVGMGVGPGGVVSVTQLEGLSWRLPGADKDVLSGITGEQLGGKRGRASSCFRSGQLSAILGPSGCGKTSLLALLAGRATPSEGRLLVDGRQVDDPRVLRRIAGFVPQDDVMCPDLTVRENLEFSAALRLCRHAPAGADRPPGRALLRKWLSKGTVSGSGGGVGHDSSDGSSGEDGLVQGRSGRGGGGAGGGGGGGGGASGDPSAHGSKGPGAGSEVSSKEERRGVVDTVLDMLALKDASCCTDTLRALSDVAETGVNVVAVLHQPRYGIFVTFHEVVIRMNHNPVAADTNGMNHNRVVA</sequence>
<dbReference type="GO" id="GO:0016020">
    <property type="term" value="C:membrane"/>
    <property type="evidence" value="ECO:0007669"/>
    <property type="project" value="UniProtKB-SubCell"/>
</dbReference>
<protein>
    <submittedName>
        <fullName evidence="8">Putative white-brown complex 30</fullName>
    </submittedName>
</protein>
<evidence type="ECO:0000256" key="5">
    <source>
        <dbReference type="ARBA" id="ARBA00023136"/>
    </source>
</evidence>
<dbReference type="EMBL" id="PGGS01000065">
    <property type="protein sequence ID" value="PNH10143.1"/>
    <property type="molecule type" value="Genomic_DNA"/>
</dbReference>
<feature type="compositionally biased region" description="Gly residues" evidence="6">
    <location>
        <begin position="422"/>
        <end position="440"/>
    </location>
</feature>
<evidence type="ECO:0000259" key="7">
    <source>
        <dbReference type="PROSITE" id="PS50893"/>
    </source>
</evidence>
<keyword evidence="2" id="KW-0813">Transport</keyword>
<dbReference type="OrthoDB" id="66620at2759"/>
<dbReference type="SUPFAM" id="SSF52540">
    <property type="entry name" value="P-loop containing nucleoside triphosphate hydrolases"/>
    <property type="match status" value="1"/>
</dbReference>
<dbReference type="GO" id="GO:0042626">
    <property type="term" value="F:ATPase-coupled transmembrane transporter activity"/>
    <property type="evidence" value="ECO:0007669"/>
    <property type="project" value="TreeGrafter"/>
</dbReference>
<dbReference type="InterPro" id="IPR003439">
    <property type="entry name" value="ABC_transporter-like_ATP-bd"/>
</dbReference>
<keyword evidence="3" id="KW-0812">Transmembrane</keyword>
<evidence type="ECO:0000256" key="2">
    <source>
        <dbReference type="ARBA" id="ARBA00022448"/>
    </source>
</evidence>
<dbReference type="PANTHER" id="PTHR48041:SF91">
    <property type="entry name" value="ABC TRANSPORTER G FAMILY MEMBER 28"/>
    <property type="match status" value="1"/>
</dbReference>
<evidence type="ECO:0000256" key="6">
    <source>
        <dbReference type="SAM" id="MobiDB-lite"/>
    </source>
</evidence>
<evidence type="ECO:0000313" key="8">
    <source>
        <dbReference type="EMBL" id="PNH10143.1"/>
    </source>
</evidence>
<dbReference type="InterPro" id="IPR027417">
    <property type="entry name" value="P-loop_NTPase"/>
</dbReference>
<dbReference type="PANTHER" id="PTHR48041">
    <property type="entry name" value="ABC TRANSPORTER G FAMILY MEMBER 28"/>
    <property type="match status" value="1"/>
</dbReference>
<dbReference type="GO" id="GO:0016887">
    <property type="term" value="F:ATP hydrolysis activity"/>
    <property type="evidence" value="ECO:0007669"/>
    <property type="project" value="InterPro"/>
</dbReference>
<dbReference type="PROSITE" id="PS50893">
    <property type="entry name" value="ABC_TRANSPORTER_2"/>
    <property type="match status" value="1"/>
</dbReference>
<accession>A0A2J8ACC0</accession>
<keyword evidence="4" id="KW-1133">Transmembrane helix</keyword>
<proteinExistence type="predicted"/>
<reference evidence="8 9" key="1">
    <citation type="journal article" date="2017" name="Mol. Biol. Evol.">
        <title>The 4-celled Tetrabaena socialis nuclear genome reveals the essential components for genetic control of cell number at the origin of multicellularity in the volvocine lineage.</title>
        <authorList>
            <person name="Featherston J."/>
            <person name="Arakaki Y."/>
            <person name="Hanschen E.R."/>
            <person name="Ferris P.J."/>
            <person name="Michod R.E."/>
            <person name="Olson B.J.S.C."/>
            <person name="Nozaki H."/>
            <person name="Durand P.M."/>
        </authorList>
    </citation>
    <scope>NUCLEOTIDE SEQUENCE [LARGE SCALE GENOMIC DNA]</scope>
    <source>
        <strain evidence="8 9">NIES-571</strain>
    </source>
</reference>
<keyword evidence="9" id="KW-1185">Reference proteome</keyword>
<feature type="compositionally biased region" description="Low complexity" evidence="6">
    <location>
        <begin position="409"/>
        <end position="421"/>
    </location>
</feature>
<dbReference type="Pfam" id="PF00005">
    <property type="entry name" value="ABC_tran"/>
    <property type="match status" value="1"/>
</dbReference>
<dbReference type="Proteomes" id="UP000236333">
    <property type="component" value="Unassembled WGS sequence"/>
</dbReference>
<evidence type="ECO:0000256" key="1">
    <source>
        <dbReference type="ARBA" id="ARBA00004141"/>
    </source>
</evidence>
<organism evidence="8 9">
    <name type="scientific">Tetrabaena socialis</name>
    <dbReference type="NCBI Taxonomy" id="47790"/>
    <lineage>
        <taxon>Eukaryota</taxon>
        <taxon>Viridiplantae</taxon>
        <taxon>Chlorophyta</taxon>
        <taxon>core chlorophytes</taxon>
        <taxon>Chlorophyceae</taxon>
        <taxon>CS clade</taxon>
        <taxon>Chlamydomonadales</taxon>
        <taxon>Tetrabaenaceae</taxon>
        <taxon>Tetrabaena</taxon>
    </lineage>
</organism>
<dbReference type="Gene3D" id="3.40.50.300">
    <property type="entry name" value="P-loop containing nucleotide triphosphate hydrolases"/>
    <property type="match status" value="1"/>
</dbReference>
<evidence type="ECO:0000313" key="9">
    <source>
        <dbReference type="Proteomes" id="UP000236333"/>
    </source>
</evidence>
<feature type="domain" description="ABC transporter" evidence="7">
    <location>
        <begin position="256"/>
        <end position="530"/>
    </location>
</feature>
<keyword evidence="5" id="KW-0472">Membrane</keyword>
<name>A0A2J8ACC0_9CHLO</name>
<gene>
    <name evidence="8" type="ORF">TSOC_003147</name>
</gene>
<comment type="caution">
    <text evidence="8">The sequence shown here is derived from an EMBL/GenBank/DDBJ whole genome shotgun (WGS) entry which is preliminary data.</text>
</comment>
<evidence type="ECO:0000256" key="3">
    <source>
        <dbReference type="ARBA" id="ARBA00022692"/>
    </source>
</evidence>
<dbReference type="InterPro" id="IPR050352">
    <property type="entry name" value="ABCG_transporters"/>
</dbReference>
<evidence type="ECO:0000256" key="4">
    <source>
        <dbReference type="ARBA" id="ARBA00022989"/>
    </source>
</evidence>